<evidence type="ECO:0000313" key="3">
    <source>
        <dbReference type="Proteomes" id="UP000188273"/>
    </source>
</evidence>
<feature type="region of interest" description="Disordered" evidence="1">
    <location>
        <begin position="172"/>
        <end position="199"/>
    </location>
</feature>
<accession>A0A1Q2HN01</accession>
<dbReference type="EMBL" id="CP019633">
    <property type="protein sequence ID" value="AQQ08671.1"/>
    <property type="molecule type" value="Genomic_DNA"/>
</dbReference>
<reference evidence="3" key="1">
    <citation type="submission" date="2017-02" db="EMBL/GenBank/DDBJ databases">
        <title>Comparative genomics and description of representatives of a novel lineage of planctomycetes thriving in anoxic sediments.</title>
        <authorList>
            <person name="Spring S."/>
            <person name="Bunk B."/>
            <person name="Sproer C."/>
            <person name="Klenk H.-P."/>
        </authorList>
    </citation>
    <scope>NUCLEOTIDE SEQUENCE [LARGE SCALE GENOMIC DNA]</scope>
    <source>
        <strain evidence="3">L21-RPul-D3</strain>
    </source>
</reference>
<name>A0A1Q2HN01_9BACT</name>
<sequence>MHNCVLYRQIRRKNSMLFSMERDFLCVCMPETSGSVKANTFSGFSAAVPAGSKSDGLKWYWPPIRAIKCLPLPIWCIILSTMCERLSKILTTGVFRLWNPSPGRADRMNSPRTTRPLSQKRPSVRRTCWVARLSGGLWRSCESTCLPKRLSRRSASKPFAVFCMRKRSSFDGPKPGKNATIPSSSLKKTDSPVCKPAGRQRPHDLLRRVWSFGNPASAGAGLVRNRPSQTPAGHIYPNPWRAALAGFLRCAQEEAVGLYAAPKAASGVPGSAKAFTEEISAGAANSSDFGQLLAAPQGESSAVLPKEQYSPDLDANQCFMAQSDRMPVYSCQGIRDSRNRLSKSSGTKNFLE</sequence>
<dbReference type="Proteomes" id="UP000188273">
    <property type="component" value="Chromosome"/>
</dbReference>
<dbReference type="AlphaFoldDB" id="A0A1Q2HN01"/>
<keyword evidence="3" id="KW-1185">Reference proteome</keyword>
<evidence type="ECO:0000256" key="1">
    <source>
        <dbReference type="SAM" id="MobiDB-lite"/>
    </source>
</evidence>
<evidence type="ECO:0000313" key="2">
    <source>
        <dbReference type="EMBL" id="AQQ08671.1"/>
    </source>
</evidence>
<dbReference type="KEGG" id="pbu:L21SP3_00460"/>
<protein>
    <submittedName>
        <fullName evidence="2">Uncharacterized protein</fullName>
    </submittedName>
</protein>
<gene>
    <name evidence="2" type="ORF">L21SP3_00460</name>
</gene>
<organism evidence="2 3">
    <name type="scientific">Sedimentisphaera cyanobacteriorum</name>
    <dbReference type="NCBI Taxonomy" id="1940790"/>
    <lineage>
        <taxon>Bacteria</taxon>
        <taxon>Pseudomonadati</taxon>
        <taxon>Planctomycetota</taxon>
        <taxon>Phycisphaerae</taxon>
        <taxon>Sedimentisphaerales</taxon>
        <taxon>Sedimentisphaeraceae</taxon>
        <taxon>Sedimentisphaera</taxon>
    </lineage>
</organism>
<dbReference type="STRING" id="1940790.L21SP3_00460"/>
<proteinExistence type="predicted"/>